<reference evidence="2 3" key="1">
    <citation type="journal article" date="2017" name="Environ. Microbiol.">
        <title>Decay of the glycolytic pathway and adaptation to intranuclear parasitism within Enterocytozoonidae microsporidia.</title>
        <authorList>
            <person name="Wiredu Boakye D."/>
            <person name="Jaroenlak P."/>
            <person name="Prachumwat A."/>
            <person name="Williams T.A."/>
            <person name="Bateman K.S."/>
            <person name="Itsathitphaisarn O."/>
            <person name="Sritunyalucksana K."/>
            <person name="Paszkiewicz K.H."/>
            <person name="Moore K.A."/>
            <person name="Stentiford G.D."/>
            <person name="Williams B.A."/>
        </authorList>
    </citation>
    <scope>NUCLEOTIDE SEQUENCE [LARGE SCALE GENOMIC DNA]</scope>
    <source>
        <strain evidence="2 3">GB1</strain>
    </source>
</reference>
<dbReference type="VEuPathDB" id="MicrosporidiaDB:HERIO_1008"/>
<keyword evidence="3" id="KW-1185">Reference proteome</keyword>
<sequence>MLNFQLLIIKLIQINTYLIFTDVNIKKENPKVVRNNNTVNSFSVNSYINELVLSNRKSKIAFKIMNITDIKNPLKYMKIMLCKLIDNVKCKKTQLEKFKLVKIKIDYLIFETENSDINVIKKYINVIDAIIYILEPLQKDILNDKNDKIKNILNDFIDNFNNLNEYVRCYLIE</sequence>
<dbReference type="AlphaFoldDB" id="A0A1X0QBD1"/>
<comment type="caution">
    <text evidence="2">The sequence shown here is derived from an EMBL/GenBank/DDBJ whole genome shotgun (WGS) entry which is preliminary data.</text>
</comment>
<dbReference type="EMBL" id="LVKB01000042">
    <property type="protein sequence ID" value="ORD97086.1"/>
    <property type="molecule type" value="Genomic_DNA"/>
</dbReference>
<protein>
    <submittedName>
        <fullName evidence="2">Uncharacterized protein</fullName>
    </submittedName>
</protein>
<proteinExistence type="predicted"/>
<feature type="signal peptide" evidence="1">
    <location>
        <begin position="1"/>
        <end position="16"/>
    </location>
</feature>
<evidence type="ECO:0000313" key="3">
    <source>
        <dbReference type="Proteomes" id="UP000192356"/>
    </source>
</evidence>
<dbReference type="Proteomes" id="UP000192356">
    <property type="component" value="Unassembled WGS sequence"/>
</dbReference>
<accession>A0A1X0QBD1</accession>
<gene>
    <name evidence="2" type="ORF">HERIO_1008</name>
</gene>
<organism evidence="2 3">
    <name type="scientific">Hepatospora eriocheir</name>
    <dbReference type="NCBI Taxonomy" id="1081669"/>
    <lineage>
        <taxon>Eukaryota</taxon>
        <taxon>Fungi</taxon>
        <taxon>Fungi incertae sedis</taxon>
        <taxon>Microsporidia</taxon>
        <taxon>Hepatosporidae</taxon>
        <taxon>Hepatospora</taxon>
    </lineage>
</organism>
<keyword evidence="1" id="KW-0732">Signal</keyword>
<feature type="chain" id="PRO_5012778049" evidence="1">
    <location>
        <begin position="17"/>
        <end position="173"/>
    </location>
</feature>
<evidence type="ECO:0000313" key="2">
    <source>
        <dbReference type="EMBL" id="ORD97086.1"/>
    </source>
</evidence>
<evidence type="ECO:0000256" key="1">
    <source>
        <dbReference type="SAM" id="SignalP"/>
    </source>
</evidence>
<name>A0A1X0QBD1_9MICR</name>